<feature type="transmembrane region" description="Helical" evidence="8">
    <location>
        <begin position="95"/>
        <end position="115"/>
    </location>
</feature>
<dbReference type="PROSITE" id="PS50929">
    <property type="entry name" value="ABC_TM1F"/>
    <property type="match status" value="1"/>
</dbReference>
<dbReference type="GO" id="GO:0015421">
    <property type="term" value="F:ABC-type oligopeptide transporter activity"/>
    <property type="evidence" value="ECO:0007669"/>
    <property type="project" value="TreeGrafter"/>
</dbReference>
<dbReference type="PROSITE" id="PS50893">
    <property type="entry name" value="ABC_TRANSPORTER_2"/>
    <property type="match status" value="1"/>
</dbReference>
<name>A0A9X7W422_9BACL</name>
<evidence type="ECO:0000259" key="10">
    <source>
        <dbReference type="PROSITE" id="PS50929"/>
    </source>
</evidence>
<evidence type="ECO:0000259" key="9">
    <source>
        <dbReference type="PROSITE" id="PS50893"/>
    </source>
</evidence>
<evidence type="ECO:0000256" key="5">
    <source>
        <dbReference type="ARBA" id="ARBA00022840"/>
    </source>
</evidence>
<feature type="domain" description="ABC transporter" evidence="9">
    <location>
        <begin position="373"/>
        <end position="607"/>
    </location>
</feature>
<dbReference type="PANTHER" id="PTHR43394">
    <property type="entry name" value="ATP-DEPENDENT PERMEASE MDL1, MITOCHONDRIAL"/>
    <property type="match status" value="1"/>
</dbReference>
<dbReference type="EMBL" id="CP071182">
    <property type="protein sequence ID" value="QSO49979.1"/>
    <property type="molecule type" value="Genomic_DNA"/>
</dbReference>
<dbReference type="GO" id="GO:0016887">
    <property type="term" value="F:ATP hydrolysis activity"/>
    <property type="evidence" value="ECO:0007669"/>
    <property type="project" value="InterPro"/>
</dbReference>
<dbReference type="KEGG" id="afx:JZ786_18515"/>
<dbReference type="SUPFAM" id="SSF52540">
    <property type="entry name" value="P-loop containing nucleoside triphosphate hydrolases"/>
    <property type="match status" value="1"/>
</dbReference>
<dbReference type="Gene3D" id="1.20.1560.10">
    <property type="entry name" value="ABC transporter type 1, transmembrane domain"/>
    <property type="match status" value="1"/>
</dbReference>
<feature type="transmembrane region" description="Helical" evidence="8">
    <location>
        <begin position="275"/>
        <end position="298"/>
    </location>
</feature>
<comment type="subcellular location">
    <subcellularLocation>
        <location evidence="1">Cell membrane</location>
        <topology evidence="1">Multi-pass membrane protein</topology>
    </subcellularLocation>
</comment>
<reference evidence="11 12" key="1">
    <citation type="submission" date="2021-02" db="EMBL/GenBank/DDBJ databases">
        <title>Alicyclobacillus curvatus sp. nov. and Alicyclobacillus mengziensis sp. nov., two acidophilic bacteria isolated from acid mine drainage.</title>
        <authorList>
            <person name="Huang Y."/>
        </authorList>
    </citation>
    <scope>NUCLEOTIDE SEQUENCE [LARGE SCALE GENOMIC DNA]</scope>
    <source>
        <strain evidence="11 12">S30H14</strain>
    </source>
</reference>
<proteinExistence type="predicted"/>
<dbReference type="GO" id="GO:0005524">
    <property type="term" value="F:ATP binding"/>
    <property type="evidence" value="ECO:0007669"/>
    <property type="project" value="UniProtKB-KW"/>
</dbReference>
<dbReference type="InterPro" id="IPR003439">
    <property type="entry name" value="ABC_transporter-like_ATP-bd"/>
</dbReference>
<dbReference type="InterPro" id="IPR003593">
    <property type="entry name" value="AAA+_ATPase"/>
</dbReference>
<dbReference type="AlphaFoldDB" id="A0A9X7W422"/>
<dbReference type="FunFam" id="3.40.50.300:FF:000287">
    <property type="entry name" value="Multidrug ABC transporter ATP-binding protein"/>
    <property type="match status" value="1"/>
</dbReference>
<dbReference type="GO" id="GO:0005886">
    <property type="term" value="C:plasma membrane"/>
    <property type="evidence" value="ECO:0007669"/>
    <property type="project" value="UniProtKB-SubCell"/>
</dbReference>
<evidence type="ECO:0000256" key="2">
    <source>
        <dbReference type="ARBA" id="ARBA00022448"/>
    </source>
</evidence>
<dbReference type="SMART" id="SM00382">
    <property type="entry name" value="AAA"/>
    <property type="match status" value="1"/>
</dbReference>
<feature type="domain" description="ABC transmembrane type-1" evidence="10">
    <location>
        <begin position="55"/>
        <end position="337"/>
    </location>
</feature>
<keyword evidence="7 8" id="KW-0472">Membrane</keyword>
<protein>
    <submittedName>
        <fullName evidence="11">ABC transporter ATP-binding protein</fullName>
    </submittedName>
</protein>
<evidence type="ECO:0000256" key="3">
    <source>
        <dbReference type="ARBA" id="ARBA00022692"/>
    </source>
</evidence>
<accession>A0A9X7W422</accession>
<keyword evidence="4" id="KW-0547">Nucleotide-binding</keyword>
<evidence type="ECO:0000313" key="12">
    <source>
        <dbReference type="Proteomes" id="UP000663505"/>
    </source>
</evidence>
<organism evidence="11 12">
    <name type="scientific">Alicyclobacillus mengziensis</name>
    <dbReference type="NCBI Taxonomy" id="2931921"/>
    <lineage>
        <taxon>Bacteria</taxon>
        <taxon>Bacillati</taxon>
        <taxon>Bacillota</taxon>
        <taxon>Bacilli</taxon>
        <taxon>Bacillales</taxon>
        <taxon>Alicyclobacillaceae</taxon>
        <taxon>Alicyclobacillus</taxon>
    </lineage>
</organism>
<dbReference type="InterPro" id="IPR011527">
    <property type="entry name" value="ABC1_TM_dom"/>
</dbReference>
<evidence type="ECO:0000256" key="8">
    <source>
        <dbReference type="SAM" id="Phobius"/>
    </source>
</evidence>
<evidence type="ECO:0000256" key="1">
    <source>
        <dbReference type="ARBA" id="ARBA00004651"/>
    </source>
</evidence>
<dbReference type="Gene3D" id="3.40.50.300">
    <property type="entry name" value="P-loop containing nucleotide triphosphate hydrolases"/>
    <property type="match status" value="1"/>
</dbReference>
<dbReference type="SUPFAM" id="SSF90123">
    <property type="entry name" value="ABC transporter transmembrane region"/>
    <property type="match status" value="1"/>
</dbReference>
<keyword evidence="3 8" id="KW-0812">Transmembrane</keyword>
<dbReference type="InterPro" id="IPR036640">
    <property type="entry name" value="ABC1_TM_sf"/>
</dbReference>
<keyword evidence="5 11" id="KW-0067">ATP-binding</keyword>
<dbReference type="PANTHER" id="PTHR43394:SF1">
    <property type="entry name" value="ATP-BINDING CASSETTE SUB-FAMILY B MEMBER 10, MITOCHONDRIAL"/>
    <property type="match status" value="1"/>
</dbReference>
<feature type="transmembrane region" description="Helical" evidence="8">
    <location>
        <begin position="53"/>
        <end position="75"/>
    </location>
</feature>
<feature type="transmembrane region" description="Helical" evidence="8">
    <location>
        <begin position="194"/>
        <end position="214"/>
    </location>
</feature>
<sequence length="613" mass="68605">MKATIATSDGTAPHTEAGLRAPFIYKDDEALEKKFQLGQMKRLFRYVTNYPKLIVLALIATLGNLVATLFGPYMVGKVIDTAISQGDMHRLVMDSVFLLALYLLNFVASHYRIYLTNLLGQRVIQGLRAELFSHVQRLSLGFFESRPAGSVLVRIMNDVNSLQDLFTNGVINSITNVFTLIGIVVIMLSLNARLALVTMIIVPIMFLLSTRLTVTIRRAWQQVRIRLSRLNAHLAEAIQGMRVTEAYTRQDENQEFFQGMNFDYMRYFLRAQRRSILFGPLVDFTSAVGSAVLFLYGVHLLRTPGTTVTVGLLVAFANYLGNFWQPISQLGQLYNQLLVAMASSERIFQYLDTEPTVKDEPQAGRLPDINGSVEFLDVTFEYEPGRKAIEDIDFHAKPGQTIALVGHTGAGKSTVMNLLARFYDPTGGRILIDGTDIKTITSNSLRSQVGIVLQDTFIFSGTIMDNIRYGNPQASDEDVVAAATAVYADEFIRGLEDGYDTEVRERGSRLSMGQRQLLSFARAILADPRILILDEATASIDTYTEHLIQKGLQVLLSGRTAFVVAHRLSTIREADQILVFDQGHIVERGTHTELMRQRGHYFSLVEAQYQFLA</sequence>
<gene>
    <name evidence="11" type="ORF">JZ786_18515</name>
</gene>
<dbReference type="InterPro" id="IPR039421">
    <property type="entry name" value="Type_1_exporter"/>
</dbReference>
<dbReference type="Proteomes" id="UP000663505">
    <property type="component" value="Chromosome"/>
</dbReference>
<keyword evidence="12" id="KW-1185">Reference proteome</keyword>
<dbReference type="Pfam" id="PF00664">
    <property type="entry name" value="ABC_membrane"/>
    <property type="match status" value="1"/>
</dbReference>
<keyword evidence="6 8" id="KW-1133">Transmembrane helix</keyword>
<feature type="transmembrane region" description="Helical" evidence="8">
    <location>
        <begin position="165"/>
        <end position="188"/>
    </location>
</feature>
<evidence type="ECO:0000256" key="4">
    <source>
        <dbReference type="ARBA" id="ARBA00022741"/>
    </source>
</evidence>
<evidence type="ECO:0000256" key="6">
    <source>
        <dbReference type="ARBA" id="ARBA00022989"/>
    </source>
</evidence>
<dbReference type="CDD" id="cd03254">
    <property type="entry name" value="ABCC_Glucan_exporter_like"/>
    <property type="match status" value="1"/>
</dbReference>
<dbReference type="InterPro" id="IPR027417">
    <property type="entry name" value="P-loop_NTPase"/>
</dbReference>
<dbReference type="CDD" id="cd18545">
    <property type="entry name" value="ABC_6TM_YknV_like"/>
    <property type="match status" value="1"/>
</dbReference>
<evidence type="ECO:0000256" key="7">
    <source>
        <dbReference type="ARBA" id="ARBA00023136"/>
    </source>
</evidence>
<evidence type="ECO:0000313" key="11">
    <source>
        <dbReference type="EMBL" id="QSO49979.1"/>
    </source>
</evidence>
<keyword evidence="2" id="KW-0813">Transport</keyword>
<dbReference type="Pfam" id="PF00005">
    <property type="entry name" value="ABC_tran"/>
    <property type="match status" value="1"/>
</dbReference>